<dbReference type="EMBL" id="CP097289">
    <property type="protein sequence ID" value="UQT61511.1"/>
    <property type="molecule type" value="Genomic_DNA"/>
</dbReference>
<evidence type="ECO:0000313" key="3">
    <source>
        <dbReference type="Proteomes" id="UP000829992"/>
    </source>
</evidence>
<dbReference type="GO" id="GO:0016787">
    <property type="term" value="F:hydrolase activity"/>
    <property type="evidence" value="ECO:0007669"/>
    <property type="project" value="UniProtKB-KW"/>
</dbReference>
<name>A0ABY4Q714_9ACTN</name>
<dbReference type="RefSeq" id="WP_249592825.1">
    <property type="nucleotide sequence ID" value="NZ_BAAAQL010000050.1"/>
</dbReference>
<sequence length="48" mass="5080">MADQFPGGMLLTYEGLGHTAYGRSSACVTDAVDAYLTDLKPVRPDATC</sequence>
<keyword evidence="2" id="KW-0378">Hydrolase</keyword>
<dbReference type="Proteomes" id="UP000829992">
    <property type="component" value="Chromosome"/>
</dbReference>
<proteinExistence type="predicted"/>
<accession>A0ABY4Q714</accession>
<protein>
    <submittedName>
        <fullName evidence="2">Alpha/beta hydrolase</fullName>
    </submittedName>
</protein>
<reference evidence="2 3" key="1">
    <citation type="submission" date="2022-05" db="EMBL/GenBank/DDBJ databases">
        <authorList>
            <person name="Zhou X."/>
            <person name="Li K."/>
            <person name="Man Y."/>
        </authorList>
    </citation>
    <scope>NUCLEOTIDE SEQUENCE [LARGE SCALE GENOMIC DNA]</scope>
    <source>
        <strain evidence="2 3">MS405</strain>
    </source>
</reference>
<evidence type="ECO:0000313" key="2">
    <source>
        <dbReference type="EMBL" id="UQT61511.1"/>
    </source>
</evidence>
<evidence type="ECO:0000259" key="1">
    <source>
        <dbReference type="Pfam" id="PF08386"/>
    </source>
</evidence>
<feature type="domain" description="Peptidase S33 tripeptidyl aminopeptidase-like C-terminal" evidence="1">
    <location>
        <begin position="1"/>
        <end position="48"/>
    </location>
</feature>
<dbReference type="InterPro" id="IPR013595">
    <property type="entry name" value="Pept_S33_TAP-like_C"/>
</dbReference>
<organism evidence="2 3">
    <name type="scientific">Streptomyces durmitorensis</name>
    <dbReference type="NCBI Taxonomy" id="319947"/>
    <lineage>
        <taxon>Bacteria</taxon>
        <taxon>Bacillati</taxon>
        <taxon>Actinomycetota</taxon>
        <taxon>Actinomycetes</taxon>
        <taxon>Kitasatosporales</taxon>
        <taxon>Streptomycetaceae</taxon>
        <taxon>Streptomyces</taxon>
    </lineage>
</organism>
<gene>
    <name evidence="2" type="ORF">M4V62_14190</name>
</gene>
<keyword evidence="3" id="KW-1185">Reference proteome</keyword>
<dbReference type="Pfam" id="PF08386">
    <property type="entry name" value="Abhydrolase_4"/>
    <property type="match status" value="1"/>
</dbReference>